<dbReference type="SUPFAM" id="SSF55874">
    <property type="entry name" value="ATPase domain of HSP90 chaperone/DNA topoisomerase II/histidine kinase"/>
    <property type="match status" value="1"/>
</dbReference>
<dbReference type="AlphaFoldDB" id="A0A521C4H8"/>
<dbReference type="PANTHER" id="PTHR42878:SF7">
    <property type="entry name" value="SENSOR HISTIDINE KINASE GLRK"/>
    <property type="match status" value="1"/>
</dbReference>
<evidence type="ECO:0000256" key="9">
    <source>
        <dbReference type="ARBA" id="ARBA00022741"/>
    </source>
</evidence>
<dbReference type="InterPro" id="IPR003661">
    <property type="entry name" value="HisK_dim/P_dom"/>
</dbReference>
<evidence type="ECO:0000256" key="1">
    <source>
        <dbReference type="ARBA" id="ARBA00000085"/>
    </source>
</evidence>
<gene>
    <name evidence="19" type="ORF">SAMN06265350_103198</name>
</gene>
<dbReference type="Pfam" id="PF02518">
    <property type="entry name" value="HATPase_c"/>
    <property type="match status" value="1"/>
</dbReference>
<keyword evidence="12 15" id="KW-1133">Transmembrane helix</keyword>
<dbReference type="RefSeq" id="WP_142602535.1">
    <property type="nucleotide sequence ID" value="NZ_FXSZ01000003.1"/>
</dbReference>
<evidence type="ECO:0000256" key="11">
    <source>
        <dbReference type="ARBA" id="ARBA00022840"/>
    </source>
</evidence>
<dbReference type="EMBL" id="FXSZ01000003">
    <property type="protein sequence ID" value="SMO54245.1"/>
    <property type="molecule type" value="Genomic_DNA"/>
</dbReference>
<keyword evidence="5" id="KW-1003">Cell membrane</keyword>
<comment type="subcellular location">
    <subcellularLocation>
        <location evidence="3">Cell membrane</location>
    </subcellularLocation>
    <subcellularLocation>
        <location evidence="2">Membrane</location>
        <topology evidence="2">Multi-pass membrane protein</topology>
    </subcellularLocation>
</comment>
<evidence type="ECO:0000313" key="19">
    <source>
        <dbReference type="EMBL" id="SMO54245.1"/>
    </source>
</evidence>
<evidence type="ECO:0000256" key="12">
    <source>
        <dbReference type="ARBA" id="ARBA00022989"/>
    </source>
</evidence>
<dbReference type="InterPro" id="IPR005467">
    <property type="entry name" value="His_kinase_dom"/>
</dbReference>
<dbReference type="SMART" id="SM00387">
    <property type="entry name" value="HATPase_c"/>
    <property type="match status" value="1"/>
</dbReference>
<keyword evidence="13" id="KW-0902">Two-component regulatory system</keyword>
<feature type="domain" description="HAMP" evidence="18">
    <location>
        <begin position="171"/>
        <end position="223"/>
    </location>
</feature>
<dbReference type="CDD" id="cd00082">
    <property type="entry name" value="HisKA"/>
    <property type="match status" value="1"/>
</dbReference>
<dbReference type="EC" id="2.7.13.3" evidence="4"/>
<dbReference type="FunFam" id="3.30.565.10:FF:000023">
    <property type="entry name" value="PAS domain-containing sensor histidine kinase"/>
    <property type="match status" value="1"/>
</dbReference>
<dbReference type="InterPro" id="IPR003594">
    <property type="entry name" value="HATPase_dom"/>
</dbReference>
<evidence type="ECO:0000256" key="7">
    <source>
        <dbReference type="ARBA" id="ARBA00022679"/>
    </source>
</evidence>
<evidence type="ECO:0000256" key="8">
    <source>
        <dbReference type="ARBA" id="ARBA00022692"/>
    </source>
</evidence>
<dbReference type="SMART" id="SM00091">
    <property type="entry name" value="PAS"/>
    <property type="match status" value="1"/>
</dbReference>
<dbReference type="SUPFAM" id="SSF47384">
    <property type="entry name" value="Homodimeric domain of signal transducing histidine kinase"/>
    <property type="match status" value="1"/>
</dbReference>
<keyword evidence="20" id="KW-1185">Reference proteome</keyword>
<dbReference type="PROSITE" id="PS50109">
    <property type="entry name" value="HIS_KIN"/>
    <property type="match status" value="1"/>
</dbReference>
<dbReference type="SUPFAM" id="SSF55785">
    <property type="entry name" value="PYP-like sensor domain (PAS domain)"/>
    <property type="match status" value="1"/>
</dbReference>
<dbReference type="CDD" id="cd00130">
    <property type="entry name" value="PAS"/>
    <property type="match status" value="1"/>
</dbReference>
<evidence type="ECO:0000256" key="4">
    <source>
        <dbReference type="ARBA" id="ARBA00012438"/>
    </source>
</evidence>
<keyword evidence="8 15" id="KW-0812">Transmembrane</keyword>
<evidence type="ECO:0000256" key="2">
    <source>
        <dbReference type="ARBA" id="ARBA00004141"/>
    </source>
</evidence>
<accession>A0A521C4H8</accession>
<dbReference type="SMART" id="SM00304">
    <property type="entry name" value="HAMP"/>
    <property type="match status" value="1"/>
</dbReference>
<dbReference type="Gene3D" id="1.10.287.130">
    <property type="match status" value="1"/>
</dbReference>
<evidence type="ECO:0000256" key="5">
    <source>
        <dbReference type="ARBA" id="ARBA00022475"/>
    </source>
</evidence>
<dbReference type="InterPro" id="IPR035965">
    <property type="entry name" value="PAS-like_dom_sf"/>
</dbReference>
<sequence>MKIKAKLTLGLWFLFIVILLMGLTGTHYIYKLGKDSKAILKDNYESIEFAKDMMQQFDDISSADVAKAQEATNLFSQRLNQEENNITEIGEKETVDQLRVDFENYKKDPSSSVLANSIRSKLYKISEMNMQALERKNRVAQKTADDAVLYISLLLAICIMACFSFIINFPGYIANPIRQLTESIKEIANRNYGQRLHFKSGDEFGELAIAFNGMAKQLDLYENSNLAQIMFEKKRIETIIDNMTDPTLVLDENNKILFANPSVCAIMGMREDDLLGKSAPDVAIHNDLLRTLLGEQHIGKELKIYADQKESYFIQDVFGVKNEERLLGKVIVLKNITKFHELDEAKTNFIATISHELKTPIASIKMSIKLLDDERVGTVNQEQKQLISNINSDTQRLLKITGELLDLAQTETGNIQLNFRKTEPKMIVDYAYNAVKFMAEQKQLELDVNCSDQLPLVNTDMEKTAWVLVNFLSNAIRYSPEKSKIEIRAEQTNHEVVFSVRDFGKGIEKKYLNRIFERYFKVPGLDKSQSGTGLGLAISKDFIEAQNGRIWAESELGEGSSFAFALPV</sequence>
<dbReference type="InterPro" id="IPR003660">
    <property type="entry name" value="HAMP_dom"/>
</dbReference>
<keyword evidence="14 15" id="KW-0472">Membrane</keyword>
<dbReference type="NCBIfam" id="TIGR00229">
    <property type="entry name" value="sensory_box"/>
    <property type="match status" value="1"/>
</dbReference>
<evidence type="ECO:0000259" key="18">
    <source>
        <dbReference type="PROSITE" id="PS50885"/>
    </source>
</evidence>
<dbReference type="Gene3D" id="3.30.565.10">
    <property type="entry name" value="Histidine kinase-like ATPase, C-terminal domain"/>
    <property type="match status" value="1"/>
</dbReference>
<dbReference type="PROSITE" id="PS50885">
    <property type="entry name" value="HAMP"/>
    <property type="match status" value="1"/>
</dbReference>
<name>A0A521C4H8_9SPHI</name>
<keyword evidence="6" id="KW-0597">Phosphoprotein</keyword>
<dbReference type="InterPro" id="IPR050351">
    <property type="entry name" value="BphY/WalK/GraS-like"/>
</dbReference>
<protein>
    <recommendedName>
        <fullName evidence="4">histidine kinase</fullName>
        <ecNumber evidence="4">2.7.13.3</ecNumber>
    </recommendedName>
</protein>
<dbReference type="PANTHER" id="PTHR42878">
    <property type="entry name" value="TWO-COMPONENT HISTIDINE KINASE"/>
    <property type="match status" value="1"/>
</dbReference>
<dbReference type="GO" id="GO:0006355">
    <property type="term" value="P:regulation of DNA-templated transcription"/>
    <property type="evidence" value="ECO:0007669"/>
    <property type="project" value="InterPro"/>
</dbReference>
<proteinExistence type="predicted"/>
<keyword evidence="7" id="KW-0808">Transferase</keyword>
<keyword evidence="9" id="KW-0547">Nucleotide-binding</keyword>
<evidence type="ECO:0000256" key="14">
    <source>
        <dbReference type="ARBA" id="ARBA00023136"/>
    </source>
</evidence>
<dbReference type="GO" id="GO:0007234">
    <property type="term" value="P:osmosensory signaling via phosphorelay pathway"/>
    <property type="evidence" value="ECO:0007669"/>
    <property type="project" value="TreeGrafter"/>
</dbReference>
<comment type="catalytic activity">
    <reaction evidence="1">
        <text>ATP + protein L-histidine = ADP + protein N-phospho-L-histidine.</text>
        <dbReference type="EC" id="2.7.13.3"/>
    </reaction>
</comment>
<dbReference type="InterPro" id="IPR013767">
    <property type="entry name" value="PAS_fold"/>
</dbReference>
<evidence type="ECO:0000256" key="13">
    <source>
        <dbReference type="ARBA" id="ARBA00023012"/>
    </source>
</evidence>
<feature type="transmembrane region" description="Helical" evidence="15">
    <location>
        <begin position="12"/>
        <end position="30"/>
    </location>
</feature>
<dbReference type="Pfam" id="PF00989">
    <property type="entry name" value="PAS"/>
    <property type="match status" value="1"/>
</dbReference>
<dbReference type="Pfam" id="PF00512">
    <property type="entry name" value="HisKA"/>
    <property type="match status" value="1"/>
</dbReference>
<evidence type="ECO:0000256" key="3">
    <source>
        <dbReference type="ARBA" id="ARBA00004236"/>
    </source>
</evidence>
<dbReference type="InterPro" id="IPR036890">
    <property type="entry name" value="HATPase_C_sf"/>
</dbReference>
<evidence type="ECO:0000259" key="16">
    <source>
        <dbReference type="PROSITE" id="PS50109"/>
    </source>
</evidence>
<keyword evidence="11" id="KW-0067">ATP-binding</keyword>
<evidence type="ECO:0000256" key="6">
    <source>
        <dbReference type="ARBA" id="ARBA00022553"/>
    </source>
</evidence>
<dbReference type="GO" id="GO:0030295">
    <property type="term" value="F:protein kinase activator activity"/>
    <property type="evidence" value="ECO:0007669"/>
    <property type="project" value="TreeGrafter"/>
</dbReference>
<dbReference type="Gene3D" id="6.10.340.10">
    <property type="match status" value="1"/>
</dbReference>
<dbReference type="OrthoDB" id="9813151at2"/>
<dbReference type="GO" id="GO:0000155">
    <property type="term" value="F:phosphorelay sensor kinase activity"/>
    <property type="evidence" value="ECO:0007669"/>
    <property type="project" value="InterPro"/>
</dbReference>
<dbReference type="Gene3D" id="3.30.450.20">
    <property type="entry name" value="PAS domain"/>
    <property type="match status" value="1"/>
</dbReference>
<dbReference type="InterPro" id="IPR004358">
    <property type="entry name" value="Sig_transdc_His_kin-like_C"/>
</dbReference>
<feature type="domain" description="PAS" evidence="17">
    <location>
        <begin position="232"/>
        <end position="278"/>
    </location>
</feature>
<evidence type="ECO:0000256" key="10">
    <source>
        <dbReference type="ARBA" id="ARBA00022777"/>
    </source>
</evidence>
<dbReference type="SUPFAM" id="SSF158472">
    <property type="entry name" value="HAMP domain-like"/>
    <property type="match status" value="1"/>
</dbReference>
<dbReference type="PROSITE" id="PS50112">
    <property type="entry name" value="PAS"/>
    <property type="match status" value="1"/>
</dbReference>
<dbReference type="CDD" id="cd06225">
    <property type="entry name" value="HAMP"/>
    <property type="match status" value="1"/>
</dbReference>
<dbReference type="SMART" id="SM00388">
    <property type="entry name" value="HisKA"/>
    <property type="match status" value="1"/>
</dbReference>
<dbReference type="Proteomes" id="UP000315971">
    <property type="component" value="Unassembled WGS sequence"/>
</dbReference>
<dbReference type="InterPro" id="IPR000014">
    <property type="entry name" value="PAS"/>
</dbReference>
<dbReference type="GO" id="GO:0000156">
    <property type="term" value="F:phosphorelay response regulator activity"/>
    <property type="evidence" value="ECO:0007669"/>
    <property type="project" value="TreeGrafter"/>
</dbReference>
<keyword evidence="10" id="KW-0418">Kinase</keyword>
<dbReference type="GO" id="GO:0005524">
    <property type="term" value="F:ATP binding"/>
    <property type="evidence" value="ECO:0007669"/>
    <property type="project" value="UniProtKB-KW"/>
</dbReference>
<evidence type="ECO:0000256" key="15">
    <source>
        <dbReference type="SAM" id="Phobius"/>
    </source>
</evidence>
<evidence type="ECO:0000259" key="17">
    <source>
        <dbReference type="PROSITE" id="PS50112"/>
    </source>
</evidence>
<dbReference type="GO" id="GO:0005886">
    <property type="term" value="C:plasma membrane"/>
    <property type="evidence" value="ECO:0007669"/>
    <property type="project" value="UniProtKB-SubCell"/>
</dbReference>
<reference evidence="19 20" key="1">
    <citation type="submission" date="2017-05" db="EMBL/GenBank/DDBJ databases">
        <authorList>
            <person name="Varghese N."/>
            <person name="Submissions S."/>
        </authorList>
    </citation>
    <scope>NUCLEOTIDE SEQUENCE [LARGE SCALE GENOMIC DNA]</scope>
    <source>
        <strain evidence="19 20">DSM 21342</strain>
    </source>
</reference>
<organism evidence="19 20">
    <name type="scientific">Solitalea koreensis</name>
    <dbReference type="NCBI Taxonomy" id="543615"/>
    <lineage>
        <taxon>Bacteria</taxon>
        <taxon>Pseudomonadati</taxon>
        <taxon>Bacteroidota</taxon>
        <taxon>Sphingobacteriia</taxon>
        <taxon>Sphingobacteriales</taxon>
        <taxon>Sphingobacteriaceae</taxon>
        <taxon>Solitalea</taxon>
    </lineage>
</organism>
<dbReference type="InterPro" id="IPR036097">
    <property type="entry name" value="HisK_dim/P_sf"/>
</dbReference>
<feature type="domain" description="Histidine kinase" evidence="16">
    <location>
        <begin position="352"/>
        <end position="568"/>
    </location>
</feature>
<feature type="transmembrane region" description="Helical" evidence="15">
    <location>
        <begin position="147"/>
        <end position="169"/>
    </location>
</feature>
<dbReference type="Pfam" id="PF00672">
    <property type="entry name" value="HAMP"/>
    <property type="match status" value="1"/>
</dbReference>
<evidence type="ECO:0000313" key="20">
    <source>
        <dbReference type="Proteomes" id="UP000315971"/>
    </source>
</evidence>
<dbReference type="PRINTS" id="PR00344">
    <property type="entry name" value="BCTRLSENSOR"/>
</dbReference>